<dbReference type="EMBL" id="JAGGKC010000018">
    <property type="protein sequence ID" value="MBP1919733.1"/>
    <property type="molecule type" value="Genomic_DNA"/>
</dbReference>
<comment type="caution">
    <text evidence="4">The sequence shown here is derived from an EMBL/GenBank/DDBJ whole genome shotgun (WGS) entry which is preliminary data.</text>
</comment>
<accession>A0ABS4G5B9</accession>
<dbReference type="Gene3D" id="3.40.225.10">
    <property type="entry name" value="Class II aldolase/adducin N-terminal domain"/>
    <property type="match status" value="1"/>
</dbReference>
<dbReference type="PANTHER" id="PTHR22789">
    <property type="entry name" value="FUCULOSE PHOSPHATE ALDOLASE"/>
    <property type="match status" value="1"/>
</dbReference>
<organism evidence="4 5">
    <name type="scientific">Youngiibacter multivorans</name>
    <dbReference type="NCBI Taxonomy" id="937251"/>
    <lineage>
        <taxon>Bacteria</taxon>
        <taxon>Bacillati</taxon>
        <taxon>Bacillota</taxon>
        <taxon>Clostridia</taxon>
        <taxon>Eubacteriales</taxon>
        <taxon>Clostridiaceae</taxon>
        <taxon>Youngiibacter</taxon>
    </lineage>
</organism>
<protein>
    <submittedName>
        <fullName evidence="4">Ribulose-5-phosphate 4-epimerase/fuculose-1-phosphate aldolase</fullName>
    </submittedName>
</protein>
<dbReference type="PANTHER" id="PTHR22789:SF0">
    <property type="entry name" value="3-OXO-TETRONATE 4-PHOSPHATE DECARBOXYLASE-RELATED"/>
    <property type="match status" value="1"/>
</dbReference>
<evidence type="ECO:0000313" key="5">
    <source>
        <dbReference type="Proteomes" id="UP001519271"/>
    </source>
</evidence>
<dbReference type="Proteomes" id="UP001519271">
    <property type="component" value="Unassembled WGS sequence"/>
</dbReference>
<evidence type="ECO:0000313" key="4">
    <source>
        <dbReference type="EMBL" id="MBP1919733.1"/>
    </source>
</evidence>
<feature type="domain" description="Class II aldolase/adducin N-terminal" evidence="3">
    <location>
        <begin position="10"/>
        <end position="188"/>
    </location>
</feature>
<gene>
    <name evidence="4" type="ORF">J2Z34_002229</name>
</gene>
<evidence type="ECO:0000259" key="3">
    <source>
        <dbReference type="SMART" id="SM01007"/>
    </source>
</evidence>
<name>A0ABS4G5B9_9CLOT</name>
<reference evidence="4 5" key="1">
    <citation type="submission" date="2021-03" db="EMBL/GenBank/DDBJ databases">
        <title>Genomic Encyclopedia of Type Strains, Phase IV (KMG-IV): sequencing the most valuable type-strain genomes for metagenomic binning, comparative biology and taxonomic classification.</title>
        <authorList>
            <person name="Goeker M."/>
        </authorList>
    </citation>
    <scope>NUCLEOTIDE SEQUENCE [LARGE SCALE GENOMIC DNA]</scope>
    <source>
        <strain evidence="4 5">DSM 6139</strain>
    </source>
</reference>
<proteinExistence type="predicted"/>
<evidence type="ECO:0000256" key="1">
    <source>
        <dbReference type="ARBA" id="ARBA00022723"/>
    </source>
</evidence>
<keyword evidence="1" id="KW-0479">Metal-binding</keyword>
<dbReference type="Pfam" id="PF00596">
    <property type="entry name" value="Aldolase_II"/>
    <property type="match status" value="1"/>
</dbReference>
<dbReference type="InterPro" id="IPR036409">
    <property type="entry name" value="Aldolase_II/adducin_N_sf"/>
</dbReference>
<dbReference type="SMART" id="SM01007">
    <property type="entry name" value="Aldolase_II"/>
    <property type="match status" value="1"/>
</dbReference>
<dbReference type="RefSeq" id="WP_209459920.1">
    <property type="nucleotide sequence ID" value="NZ_JAGGKC010000018.1"/>
</dbReference>
<evidence type="ECO:0000256" key="2">
    <source>
        <dbReference type="ARBA" id="ARBA00023239"/>
    </source>
</evidence>
<sequence>MDDILKQKLDDAVWIARTLFATGKVTGSTANMSFKHEENIFITGTGTGFARLSAEDFAEINQAGEVIGQVKPSKELPLHAMLYKNDENIQAVIHTHSFFSTLWSCLDHPDPLDVIPEYTPYLKMKLGKVSLVPYGKPGSDELFSYFQRALSENRGYLLQNHGPIIGNTDLLSAYYALEELEESAKIAWYLRSEQANRINS</sequence>
<keyword evidence="5" id="KW-1185">Reference proteome</keyword>
<dbReference type="InterPro" id="IPR001303">
    <property type="entry name" value="Aldolase_II/adducin_N"/>
</dbReference>
<dbReference type="SUPFAM" id="SSF53639">
    <property type="entry name" value="AraD/HMP-PK domain-like"/>
    <property type="match status" value="1"/>
</dbReference>
<dbReference type="InterPro" id="IPR050197">
    <property type="entry name" value="Aldolase_class_II_sugar_metab"/>
</dbReference>
<keyword evidence="2" id="KW-0456">Lyase</keyword>